<accession>A0A6M0SW25</accession>
<evidence type="ECO:0000313" key="3">
    <source>
        <dbReference type="EMBL" id="NFA59718.1"/>
    </source>
</evidence>
<dbReference type="SUPFAM" id="SSF51569">
    <property type="entry name" value="Aldolase"/>
    <property type="match status" value="1"/>
</dbReference>
<dbReference type="PANTHER" id="PTHR43018">
    <property type="entry name" value="PHOSPHO-2-DEHYDRO-3-DEOXYHEPTONATE ALDOLASE"/>
    <property type="match status" value="1"/>
</dbReference>
<dbReference type="PANTHER" id="PTHR43018:SF1">
    <property type="entry name" value="PROTEIN AROA(G)"/>
    <property type="match status" value="1"/>
</dbReference>
<dbReference type="EMBL" id="SGJP01000007">
    <property type="protein sequence ID" value="NFA59718.1"/>
    <property type="molecule type" value="Genomic_DNA"/>
</dbReference>
<proteinExistence type="predicted"/>
<keyword evidence="1 3" id="KW-0808">Transferase</keyword>
<organism evidence="3 4">
    <name type="scientific">Clostridium botulinum</name>
    <dbReference type="NCBI Taxonomy" id="1491"/>
    <lineage>
        <taxon>Bacteria</taxon>
        <taxon>Bacillati</taxon>
        <taxon>Bacillota</taxon>
        <taxon>Clostridia</taxon>
        <taxon>Eubacteriales</taxon>
        <taxon>Clostridiaceae</taxon>
        <taxon>Clostridium</taxon>
    </lineage>
</organism>
<name>A0A6M0SW25_CLOBO</name>
<dbReference type="AlphaFoldDB" id="A0A6M0SW25"/>
<dbReference type="InterPro" id="IPR006268">
    <property type="entry name" value="DAHP_syn_2"/>
</dbReference>
<evidence type="ECO:0000313" key="4">
    <source>
        <dbReference type="Proteomes" id="UP000473089"/>
    </source>
</evidence>
<dbReference type="Gene3D" id="3.20.20.70">
    <property type="entry name" value="Aldolase class I"/>
    <property type="match status" value="1"/>
</dbReference>
<dbReference type="InterPro" id="IPR052899">
    <property type="entry name" value="Class-I_DAHP_synthase"/>
</dbReference>
<protein>
    <submittedName>
        <fullName evidence="3">3-deoxy-7-phosphoheptulonate synthase</fullName>
        <ecNumber evidence="3">2.5.1.54</ecNumber>
    </submittedName>
</protein>
<feature type="domain" description="DAHP synthetase I/KDSA" evidence="2">
    <location>
        <begin position="78"/>
        <end position="328"/>
    </location>
</feature>
<dbReference type="InterPro" id="IPR013785">
    <property type="entry name" value="Aldolase_TIM"/>
</dbReference>
<evidence type="ECO:0000256" key="1">
    <source>
        <dbReference type="ARBA" id="ARBA00022679"/>
    </source>
</evidence>
<dbReference type="NCBIfam" id="TIGR01361">
    <property type="entry name" value="DAHP_synth_Bsub"/>
    <property type="match status" value="1"/>
</dbReference>
<sequence length="333" mass="37355">MFIILDQSEVNRIDNINCYLNRLKIAYEVHKTQSSYIIYIKDNLSKENIIFLKNNFKVEMLFSDFGVLVNKKQKDKTIIKLNDLIIGNKNITFVSGPCSVESESQIIKTSKQVKKYGANILRGGAFKPRTSPYEFQGLGKEGIKLLYKAKQITGLPIVSEIMCIKDLQLFSDYVDIIQVGARNMQNYSLLKELGKINKPILLKRGISASIKEFLLSAEYIMLNGNDKIILCERGIRTYENYTRNTMDISAISLLKTLTHLPVFADPSHATGNKQLIMPLTLASVAAGADGIVIESHICPEKALSDGEQSILPLELEKIISTSNKIKSLCNEIL</sequence>
<dbReference type="GO" id="GO:0009073">
    <property type="term" value="P:aromatic amino acid family biosynthetic process"/>
    <property type="evidence" value="ECO:0007669"/>
    <property type="project" value="InterPro"/>
</dbReference>
<evidence type="ECO:0000259" key="2">
    <source>
        <dbReference type="Pfam" id="PF00793"/>
    </source>
</evidence>
<gene>
    <name evidence="3" type="primary">aroF</name>
    <name evidence="3" type="ORF">EXM42_04685</name>
</gene>
<dbReference type="NCBIfam" id="NF006421">
    <property type="entry name" value="PRK08673.1"/>
    <property type="match status" value="1"/>
</dbReference>
<dbReference type="NCBIfam" id="NF009239">
    <property type="entry name" value="PRK12595.1"/>
    <property type="match status" value="1"/>
</dbReference>
<dbReference type="Proteomes" id="UP000473089">
    <property type="component" value="Unassembled WGS sequence"/>
</dbReference>
<dbReference type="InterPro" id="IPR006218">
    <property type="entry name" value="DAHP1/KDSA"/>
</dbReference>
<dbReference type="GO" id="GO:0003849">
    <property type="term" value="F:3-deoxy-7-phosphoheptulonate synthase activity"/>
    <property type="evidence" value="ECO:0007669"/>
    <property type="project" value="UniProtKB-EC"/>
</dbReference>
<comment type="caution">
    <text evidence="3">The sequence shown here is derived from an EMBL/GenBank/DDBJ whole genome shotgun (WGS) entry which is preliminary data.</text>
</comment>
<dbReference type="EC" id="2.5.1.54" evidence="3"/>
<dbReference type="Pfam" id="PF00793">
    <property type="entry name" value="DAHP_synth_1"/>
    <property type="match status" value="1"/>
</dbReference>
<dbReference type="GO" id="GO:0016832">
    <property type="term" value="F:aldehyde-lyase activity"/>
    <property type="evidence" value="ECO:0007669"/>
    <property type="project" value="InterPro"/>
</dbReference>
<reference evidence="3 4" key="1">
    <citation type="submission" date="2019-02" db="EMBL/GenBank/DDBJ databases">
        <title>Genome sequencing of Clostridium botulinum clinical isolates.</title>
        <authorList>
            <person name="Brunt J."/>
            <person name="Van Vliet A.H.M."/>
            <person name="Stringer S.C."/>
            <person name="Grant K.A."/>
            <person name="Carter A.C."/>
            <person name="Peck M.W."/>
        </authorList>
    </citation>
    <scope>NUCLEOTIDE SEQUENCE [LARGE SCALE GENOMIC DNA]</scope>
    <source>
        <strain evidence="3 4">R1125/03</strain>
    </source>
</reference>